<accession>A0A6P1CYR2</accession>
<dbReference type="AlphaFoldDB" id="A0A6P1CYR2"/>
<dbReference type="InterPro" id="IPR051677">
    <property type="entry name" value="AfsR-DnrI-RedD_regulator"/>
</dbReference>
<dbReference type="GO" id="GO:0003677">
    <property type="term" value="F:DNA binding"/>
    <property type="evidence" value="ECO:0007669"/>
    <property type="project" value="UniProtKB-UniRule"/>
</dbReference>
<evidence type="ECO:0000313" key="4">
    <source>
        <dbReference type="EMBL" id="NEW36927.1"/>
    </source>
</evidence>
<feature type="domain" description="OmpR/PhoB-type" evidence="3">
    <location>
        <begin position="1"/>
        <end position="92"/>
    </location>
</feature>
<dbReference type="PANTHER" id="PTHR35807">
    <property type="entry name" value="TRANSCRIPTIONAL REGULATOR REDD-RELATED"/>
    <property type="match status" value="1"/>
</dbReference>
<dbReference type="GO" id="GO:0006355">
    <property type="term" value="P:regulation of DNA-templated transcription"/>
    <property type="evidence" value="ECO:0007669"/>
    <property type="project" value="InterPro"/>
</dbReference>
<gene>
    <name evidence="4" type="ORF">GV791_30905</name>
</gene>
<feature type="non-terminal residue" evidence="4">
    <location>
        <position position="92"/>
    </location>
</feature>
<dbReference type="EMBL" id="JAAGVB010000208">
    <property type="protein sequence ID" value="NEW36927.1"/>
    <property type="molecule type" value="Genomic_DNA"/>
</dbReference>
<evidence type="ECO:0000259" key="3">
    <source>
        <dbReference type="PROSITE" id="PS51755"/>
    </source>
</evidence>
<dbReference type="InterPro" id="IPR016032">
    <property type="entry name" value="Sig_transdc_resp-reg_C-effctor"/>
</dbReference>
<dbReference type="InterPro" id="IPR001867">
    <property type="entry name" value="OmpR/PhoB-type_DNA-bd"/>
</dbReference>
<dbReference type="Gene3D" id="1.10.10.10">
    <property type="entry name" value="Winged helix-like DNA-binding domain superfamily/Winged helix DNA-binding domain"/>
    <property type="match status" value="1"/>
</dbReference>
<name>A0A6P1CYR2_9NOCA</name>
<dbReference type="RefSeq" id="WP_163848510.1">
    <property type="nucleotide sequence ID" value="NZ_JAAGVB010000208.1"/>
</dbReference>
<protein>
    <submittedName>
        <fullName evidence="4">Helix-turn-helix domain-containing protein</fullName>
    </submittedName>
</protein>
<evidence type="ECO:0000256" key="2">
    <source>
        <dbReference type="PROSITE-ProRule" id="PRU01091"/>
    </source>
</evidence>
<keyword evidence="1 2" id="KW-0238">DNA-binding</keyword>
<evidence type="ECO:0000313" key="5">
    <source>
        <dbReference type="Proteomes" id="UP000471166"/>
    </source>
</evidence>
<dbReference type="InterPro" id="IPR036388">
    <property type="entry name" value="WH-like_DNA-bd_sf"/>
</dbReference>
<comment type="caution">
    <text evidence="4">The sequence shown here is derived from an EMBL/GenBank/DDBJ whole genome shotgun (WGS) entry which is preliminary data.</text>
</comment>
<dbReference type="SUPFAM" id="SSF46894">
    <property type="entry name" value="C-terminal effector domain of the bipartite response regulators"/>
    <property type="match status" value="1"/>
</dbReference>
<dbReference type="SMART" id="SM00862">
    <property type="entry name" value="Trans_reg_C"/>
    <property type="match status" value="1"/>
</dbReference>
<feature type="DNA-binding region" description="OmpR/PhoB-type" evidence="2">
    <location>
        <begin position="1"/>
        <end position="92"/>
    </location>
</feature>
<dbReference type="PANTHER" id="PTHR35807:SF1">
    <property type="entry name" value="TRANSCRIPTIONAL REGULATOR REDD"/>
    <property type="match status" value="1"/>
</dbReference>
<sequence>MQIGMLGPFEVRTDGGVLAEVPGARLRGLLIALALIAGHAVPKATLIDWIWGENPPADAANALQRLVSRLRKVLPEGSIEGQPDGYRLRVEP</sequence>
<dbReference type="PROSITE" id="PS51755">
    <property type="entry name" value="OMPR_PHOB"/>
    <property type="match status" value="1"/>
</dbReference>
<reference evidence="4 5" key="1">
    <citation type="submission" date="2020-01" db="EMBL/GenBank/DDBJ databases">
        <title>Genetics and antimicrobial susceptibilities of Nocardia species isolated from the soil; a comparison with species isolated from humans.</title>
        <authorList>
            <person name="Carrasco G."/>
            <person name="Monzon S."/>
            <person name="Sansegundo M."/>
            <person name="Garcia E."/>
            <person name="Garrido N."/>
            <person name="Medina M.J."/>
            <person name="Villalon P."/>
            <person name="Ramirez-Arocha A.C."/>
            <person name="Jimenez P."/>
            <person name="Cuesta I."/>
            <person name="Valdezate S."/>
        </authorList>
    </citation>
    <scope>NUCLEOTIDE SEQUENCE [LARGE SCALE GENOMIC DNA]</scope>
    <source>
        <strain evidence="4 5">CNM20110626</strain>
    </source>
</reference>
<proteinExistence type="predicted"/>
<dbReference type="Proteomes" id="UP000471166">
    <property type="component" value="Unassembled WGS sequence"/>
</dbReference>
<organism evidence="4 5">
    <name type="scientific">Nocardia cyriacigeorgica</name>
    <dbReference type="NCBI Taxonomy" id="135487"/>
    <lineage>
        <taxon>Bacteria</taxon>
        <taxon>Bacillati</taxon>
        <taxon>Actinomycetota</taxon>
        <taxon>Actinomycetes</taxon>
        <taxon>Mycobacteriales</taxon>
        <taxon>Nocardiaceae</taxon>
        <taxon>Nocardia</taxon>
    </lineage>
</organism>
<dbReference type="GO" id="GO:0000160">
    <property type="term" value="P:phosphorelay signal transduction system"/>
    <property type="evidence" value="ECO:0007669"/>
    <property type="project" value="InterPro"/>
</dbReference>
<evidence type="ECO:0000256" key="1">
    <source>
        <dbReference type="ARBA" id="ARBA00023125"/>
    </source>
</evidence>
<dbReference type="Pfam" id="PF00486">
    <property type="entry name" value="Trans_reg_C"/>
    <property type="match status" value="1"/>
</dbReference>